<dbReference type="Proteomes" id="UP000322245">
    <property type="component" value="Unassembled WGS sequence"/>
</dbReference>
<feature type="region of interest" description="Disordered" evidence="1">
    <location>
        <begin position="1"/>
        <end position="28"/>
    </location>
</feature>
<comment type="caution">
    <text evidence="2">The sequence shown here is derived from an EMBL/GenBank/DDBJ whole genome shotgun (WGS) entry which is preliminary data.</text>
</comment>
<gene>
    <name evidence="2" type="ORF">B9479_008299</name>
</gene>
<evidence type="ECO:0000256" key="1">
    <source>
        <dbReference type="SAM" id="MobiDB-lite"/>
    </source>
</evidence>
<keyword evidence="3" id="KW-1185">Reference proteome</keyword>
<accession>A0A5D3ANC3</accession>
<dbReference type="AlphaFoldDB" id="A0A5D3ANC3"/>
<dbReference type="EMBL" id="NIDF01000393">
    <property type="protein sequence ID" value="TYJ51146.1"/>
    <property type="molecule type" value="Genomic_DNA"/>
</dbReference>
<proteinExistence type="predicted"/>
<protein>
    <submittedName>
        <fullName evidence="2">Uncharacterized protein</fullName>
    </submittedName>
</protein>
<evidence type="ECO:0000313" key="3">
    <source>
        <dbReference type="Proteomes" id="UP000322245"/>
    </source>
</evidence>
<reference evidence="2 3" key="1">
    <citation type="submission" date="2017-05" db="EMBL/GenBank/DDBJ databases">
        <title>The Genome Sequence of Tsuchiyaea wingfieldii DSM 27421.</title>
        <authorList>
            <person name="Cuomo C."/>
            <person name="Passer A."/>
            <person name="Billmyre B."/>
            <person name="Heitman J."/>
        </authorList>
    </citation>
    <scope>NUCLEOTIDE SEQUENCE [LARGE SCALE GENOMIC DNA]</scope>
    <source>
        <strain evidence="2 3">DSM 27421</strain>
    </source>
</reference>
<sequence>MSVSTPADSNASKDTQSTVFPPDSRVSGVSSTGAKHMCYCVTHLQPGESDEPSWTGGKPIINKTQKCARIHFSDRESTVFEWLCARASIALSFRDDDPAEDEMLWSTLRKSSLERMGLWPKYRDSFKTATKVECGLLKDGEFWNLYEGNPEMEIDRSVMKNIPMFDEAFDVLNSRHRIGDISWTFLPSELQY</sequence>
<feature type="compositionally biased region" description="Polar residues" evidence="1">
    <location>
        <begin position="1"/>
        <end position="19"/>
    </location>
</feature>
<name>A0A5D3ANC3_9TREE</name>
<organism evidence="2 3">
    <name type="scientific">Cryptococcus floricola</name>
    <dbReference type="NCBI Taxonomy" id="2591691"/>
    <lineage>
        <taxon>Eukaryota</taxon>
        <taxon>Fungi</taxon>
        <taxon>Dikarya</taxon>
        <taxon>Basidiomycota</taxon>
        <taxon>Agaricomycotina</taxon>
        <taxon>Tremellomycetes</taxon>
        <taxon>Tremellales</taxon>
        <taxon>Cryptococcaceae</taxon>
        <taxon>Cryptococcus</taxon>
    </lineage>
</organism>
<evidence type="ECO:0000313" key="2">
    <source>
        <dbReference type="EMBL" id="TYJ51146.1"/>
    </source>
</evidence>